<feature type="domain" description="ABC transmembrane type-1" evidence="9">
    <location>
        <begin position="14"/>
        <end position="292"/>
    </location>
</feature>
<dbReference type="PROSITE" id="PS50893">
    <property type="entry name" value="ABC_TRANSPORTER_2"/>
    <property type="match status" value="1"/>
</dbReference>
<dbReference type="Gene3D" id="1.20.1560.10">
    <property type="entry name" value="ABC transporter type 1, transmembrane domain"/>
    <property type="match status" value="1"/>
</dbReference>
<dbReference type="PANTHER" id="PTHR24221:SF654">
    <property type="entry name" value="ATP-BINDING CASSETTE SUB-FAMILY B MEMBER 6"/>
    <property type="match status" value="1"/>
</dbReference>
<dbReference type="InterPro" id="IPR036640">
    <property type="entry name" value="ABC1_TM_sf"/>
</dbReference>
<dbReference type="SUPFAM" id="SSF90123">
    <property type="entry name" value="ABC transporter transmembrane region"/>
    <property type="match status" value="1"/>
</dbReference>
<comment type="subcellular location">
    <subcellularLocation>
        <location evidence="1">Cell membrane</location>
        <topology evidence="1">Multi-pass membrane protein</topology>
    </subcellularLocation>
</comment>
<dbReference type="SUPFAM" id="SSF52540">
    <property type="entry name" value="P-loop containing nucleoside triphosphate hydrolases"/>
    <property type="match status" value="1"/>
</dbReference>
<keyword evidence="6 7" id="KW-0472">Membrane</keyword>
<evidence type="ECO:0000259" key="8">
    <source>
        <dbReference type="PROSITE" id="PS50893"/>
    </source>
</evidence>
<dbReference type="InterPro" id="IPR027417">
    <property type="entry name" value="P-loop_NTPase"/>
</dbReference>
<dbReference type="SMART" id="SM00382">
    <property type="entry name" value="AAA"/>
    <property type="match status" value="1"/>
</dbReference>
<dbReference type="GO" id="GO:0140359">
    <property type="term" value="F:ABC-type transporter activity"/>
    <property type="evidence" value="ECO:0007669"/>
    <property type="project" value="InterPro"/>
</dbReference>
<dbReference type="InterPro" id="IPR039421">
    <property type="entry name" value="Type_1_exporter"/>
</dbReference>
<reference evidence="10" key="1">
    <citation type="journal article" date="2021" name="PeerJ">
        <title>Extensive microbial diversity within the chicken gut microbiome revealed by metagenomics and culture.</title>
        <authorList>
            <person name="Gilroy R."/>
            <person name="Ravi A."/>
            <person name="Getino M."/>
            <person name="Pursley I."/>
            <person name="Horton D.L."/>
            <person name="Alikhan N.F."/>
            <person name="Baker D."/>
            <person name="Gharbi K."/>
            <person name="Hall N."/>
            <person name="Watson M."/>
            <person name="Adriaenssens E.M."/>
            <person name="Foster-Nyarko E."/>
            <person name="Jarju S."/>
            <person name="Secka A."/>
            <person name="Antonio M."/>
            <person name="Oren A."/>
            <person name="Chaudhuri R.R."/>
            <person name="La Ragione R."/>
            <person name="Hildebrand F."/>
            <person name="Pallen M.J."/>
        </authorList>
    </citation>
    <scope>NUCLEOTIDE SEQUENCE</scope>
    <source>
        <strain evidence="10">CHK171-505</strain>
    </source>
</reference>
<dbReference type="CDD" id="cd03228">
    <property type="entry name" value="ABCC_MRP_Like"/>
    <property type="match status" value="1"/>
</dbReference>
<dbReference type="PANTHER" id="PTHR24221">
    <property type="entry name" value="ATP-BINDING CASSETTE SUB-FAMILY B"/>
    <property type="match status" value="1"/>
</dbReference>
<dbReference type="Pfam" id="PF00664">
    <property type="entry name" value="ABC_membrane"/>
    <property type="match status" value="1"/>
</dbReference>
<evidence type="ECO:0000256" key="5">
    <source>
        <dbReference type="ARBA" id="ARBA00022989"/>
    </source>
</evidence>
<evidence type="ECO:0000259" key="9">
    <source>
        <dbReference type="PROSITE" id="PS50929"/>
    </source>
</evidence>
<dbReference type="GO" id="GO:0034040">
    <property type="term" value="F:ATPase-coupled lipid transmembrane transporter activity"/>
    <property type="evidence" value="ECO:0007669"/>
    <property type="project" value="TreeGrafter"/>
</dbReference>
<keyword evidence="4 10" id="KW-0067">ATP-binding</keyword>
<feature type="transmembrane region" description="Helical" evidence="7">
    <location>
        <begin position="247"/>
        <end position="277"/>
    </location>
</feature>
<feature type="transmembrane region" description="Helical" evidence="7">
    <location>
        <begin position="147"/>
        <end position="167"/>
    </location>
</feature>
<feature type="transmembrane region" description="Helical" evidence="7">
    <location>
        <begin position="46"/>
        <end position="70"/>
    </location>
</feature>
<dbReference type="PROSITE" id="PS50929">
    <property type="entry name" value="ABC_TM1F"/>
    <property type="match status" value="1"/>
</dbReference>
<evidence type="ECO:0000313" key="10">
    <source>
        <dbReference type="EMBL" id="HJA89221.1"/>
    </source>
</evidence>
<evidence type="ECO:0000256" key="4">
    <source>
        <dbReference type="ARBA" id="ARBA00022840"/>
    </source>
</evidence>
<name>A0A9D2KXP7_9LACT</name>
<reference evidence="10" key="2">
    <citation type="submission" date="2021-04" db="EMBL/GenBank/DDBJ databases">
        <authorList>
            <person name="Gilroy R."/>
        </authorList>
    </citation>
    <scope>NUCLEOTIDE SEQUENCE</scope>
    <source>
        <strain evidence="10">CHK171-505</strain>
    </source>
</reference>
<dbReference type="InterPro" id="IPR003439">
    <property type="entry name" value="ABC_transporter-like_ATP-bd"/>
</dbReference>
<dbReference type="GO" id="GO:0016887">
    <property type="term" value="F:ATP hydrolysis activity"/>
    <property type="evidence" value="ECO:0007669"/>
    <property type="project" value="InterPro"/>
</dbReference>
<dbReference type="AlphaFoldDB" id="A0A9D2KXP7"/>
<organism evidence="10 11">
    <name type="scientific">Candidatus Jeotgalibaca merdavium</name>
    <dbReference type="NCBI Taxonomy" id="2838627"/>
    <lineage>
        <taxon>Bacteria</taxon>
        <taxon>Bacillati</taxon>
        <taxon>Bacillota</taxon>
        <taxon>Bacilli</taxon>
        <taxon>Lactobacillales</taxon>
        <taxon>Carnobacteriaceae</taxon>
        <taxon>Jeotgalibaca</taxon>
    </lineage>
</organism>
<comment type="caution">
    <text evidence="10">The sequence shown here is derived from an EMBL/GenBank/DDBJ whole genome shotgun (WGS) entry which is preliminary data.</text>
</comment>
<dbReference type="InterPro" id="IPR011527">
    <property type="entry name" value="ABC1_TM_dom"/>
</dbReference>
<feature type="transmembrane region" description="Helical" evidence="7">
    <location>
        <begin position="117"/>
        <end position="141"/>
    </location>
</feature>
<keyword evidence="2 7" id="KW-0812">Transmembrane</keyword>
<evidence type="ECO:0000313" key="11">
    <source>
        <dbReference type="Proteomes" id="UP000886856"/>
    </source>
</evidence>
<gene>
    <name evidence="10" type="ORF">H9948_00330</name>
</gene>
<protein>
    <submittedName>
        <fullName evidence="10">ABC transporter ATP-binding protein/permease</fullName>
    </submittedName>
</protein>
<evidence type="ECO:0000256" key="2">
    <source>
        <dbReference type="ARBA" id="ARBA00022692"/>
    </source>
</evidence>
<dbReference type="Pfam" id="PF00005">
    <property type="entry name" value="ABC_tran"/>
    <property type="match status" value="1"/>
</dbReference>
<evidence type="ECO:0000256" key="3">
    <source>
        <dbReference type="ARBA" id="ARBA00022741"/>
    </source>
</evidence>
<dbReference type="EMBL" id="DWYW01000007">
    <property type="protein sequence ID" value="HJA89221.1"/>
    <property type="molecule type" value="Genomic_DNA"/>
</dbReference>
<feature type="domain" description="ABC transporter" evidence="8">
    <location>
        <begin position="322"/>
        <end position="523"/>
    </location>
</feature>
<evidence type="ECO:0000256" key="1">
    <source>
        <dbReference type="ARBA" id="ARBA00004651"/>
    </source>
</evidence>
<keyword evidence="3" id="KW-0547">Nucleotide-binding</keyword>
<evidence type="ECO:0000256" key="6">
    <source>
        <dbReference type="ARBA" id="ARBA00023136"/>
    </source>
</evidence>
<accession>A0A9D2KXP7</accession>
<dbReference type="Proteomes" id="UP000886856">
    <property type="component" value="Unassembled WGS sequence"/>
</dbReference>
<sequence>MNMKKIIYNNKKFFALTALFVVFTSLTKIIVPSIVMTFQNEEMTEISYIFLFVFSSMLISFTIQLFLLIYRENYAARFNTQQLLSLMRKVYRMKYDAILEREPTFLVNRIYTVMDTFYLFITGGVASLIGSVFTILFSLVLSYLIHPLIFIVLLLVVPINFFGFRFINRKLKEKMDWMHKKSAHSKKDLVTIMGNVDQLKSVEEYGVISRLYSSGVEEMYTTLADTNKFAQGSSSTINFINQLVQNLIYIGLSYTIASGLSALSNLIVVSIIMPLFFSSLGELSRVNIDLRSLEVARNFIQEELEGQQEQSGEVSISRIDEIVMDTLSYEIKGKTYNIAINQRFHKGDRVYVLGDSGSGKSSLLKLLVGFRPSKGLFINRIPIEELDKERLRSHFAYLSQEPVIFSKTLEENVGFGKKLSPDEKNYLEETGILATILQDKTWESYIEEGGANLSGGEKQRIAVARVLIQDPKVILMDEATSNIDRTSAKKIMETIVSFSHNRLLLYTSHDLENREYATKVIQL</sequence>
<dbReference type="InterPro" id="IPR017871">
    <property type="entry name" value="ABC_transporter-like_CS"/>
</dbReference>
<dbReference type="InterPro" id="IPR003593">
    <property type="entry name" value="AAA+_ATPase"/>
</dbReference>
<dbReference type="GO" id="GO:0005524">
    <property type="term" value="F:ATP binding"/>
    <property type="evidence" value="ECO:0007669"/>
    <property type="project" value="UniProtKB-KW"/>
</dbReference>
<dbReference type="Gene3D" id="3.40.50.300">
    <property type="entry name" value="P-loop containing nucleotide triphosphate hydrolases"/>
    <property type="match status" value="1"/>
</dbReference>
<dbReference type="GO" id="GO:0005886">
    <property type="term" value="C:plasma membrane"/>
    <property type="evidence" value="ECO:0007669"/>
    <property type="project" value="UniProtKB-SubCell"/>
</dbReference>
<evidence type="ECO:0000256" key="7">
    <source>
        <dbReference type="SAM" id="Phobius"/>
    </source>
</evidence>
<keyword evidence="5 7" id="KW-1133">Transmembrane helix</keyword>
<dbReference type="PROSITE" id="PS00211">
    <property type="entry name" value="ABC_TRANSPORTER_1"/>
    <property type="match status" value="1"/>
</dbReference>
<proteinExistence type="predicted"/>